<evidence type="ECO:0000313" key="9">
    <source>
        <dbReference type="EMBL" id="RLY60602.1"/>
    </source>
</evidence>
<dbReference type="GO" id="GO:0016779">
    <property type="term" value="F:nucleotidyltransferase activity"/>
    <property type="evidence" value="ECO:0007669"/>
    <property type="project" value="UniProtKB-KW"/>
</dbReference>
<dbReference type="Gene3D" id="3.90.550.10">
    <property type="entry name" value="Spore Coat Polysaccharide Biosynthesis Protein SpsA, Chain A"/>
    <property type="match status" value="1"/>
</dbReference>
<evidence type="ECO:0000313" key="10">
    <source>
        <dbReference type="Proteomes" id="UP000281340"/>
    </source>
</evidence>
<feature type="non-terminal residue" evidence="9">
    <location>
        <position position="91"/>
    </location>
</feature>
<dbReference type="AlphaFoldDB" id="A0A1V2STV0"/>
<evidence type="ECO:0000256" key="5">
    <source>
        <dbReference type="ARBA" id="ARBA00022842"/>
    </source>
</evidence>
<reference evidence="9 10" key="1">
    <citation type="submission" date="2018-10" db="EMBL/GenBank/DDBJ databases">
        <title>Comparison of Escherichia coli isolates recovered from retail chicken and from chicken fecal samples by antimicrobial susceptibility test and whole genome sequencing.</title>
        <authorList>
            <person name="Tang B."/>
            <person name="Ma Y."/>
            <person name="He X."/>
            <person name="Cao L."/>
            <person name="Xia X."/>
            <person name="Yang H."/>
        </authorList>
    </citation>
    <scope>NUCLEOTIDE SEQUENCE [LARGE SCALE GENOMIC DNA]</scope>
    <source>
        <strain evidence="9 10">CMJH98b</strain>
    </source>
</reference>
<name>A0A1V2STV0_ECOLX</name>
<dbReference type="RefSeq" id="WP_146314217.1">
    <property type="nucleotide sequence ID" value="NZ_JACVMT010000060.1"/>
</dbReference>
<dbReference type="InterPro" id="IPR025877">
    <property type="entry name" value="MobA-like_NTP_Trfase"/>
</dbReference>
<dbReference type="InterPro" id="IPR013482">
    <property type="entry name" value="Molybde_CF_guanTrfase"/>
</dbReference>
<gene>
    <name evidence="9" type="ORF">EAI46_01545</name>
</gene>
<evidence type="ECO:0000259" key="8">
    <source>
        <dbReference type="Pfam" id="PF12804"/>
    </source>
</evidence>
<comment type="caution">
    <text evidence="9">The sequence shown here is derived from an EMBL/GenBank/DDBJ whole genome shotgun (WGS) entry which is preliminary data.</text>
</comment>
<dbReference type="Proteomes" id="UP000281340">
    <property type="component" value="Unassembled WGS sequence"/>
</dbReference>
<keyword evidence="4" id="KW-0547">Nucleotide-binding</keyword>
<evidence type="ECO:0000256" key="7">
    <source>
        <dbReference type="ARBA" id="ARBA00023150"/>
    </source>
</evidence>
<evidence type="ECO:0000256" key="2">
    <source>
        <dbReference type="ARBA" id="ARBA00022679"/>
    </source>
</evidence>
<evidence type="ECO:0000256" key="1">
    <source>
        <dbReference type="ARBA" id="ARBA00022490"/>
    </source>
</evidence>
<feature type="domain" description="MobA-like NTP transferase" evidence="8">
    <location>
        <begin position="9"/>
        <end position="89"/>
    </location>
</feature>
<dbReference type="Pfam" id="PF12804">
    <property type="entry name" value="NTP_transf_3"/>
    <property type="match status" value="1"/>
</dbReference>
<keyword evidence="5" id="KW-0460">Magnesium</keyword>
<dbReference type="PANTHER" id="PTHR19136">
    <property type="entry name" value="MOLYBDENUM COFACTOR GUANYLYLTRANSFERASE"/>
    <property type="match status" value="1"/>
</dbReference>
<sequence length="91" mass="9756">MNLMTTITGVVLAGGKARRMGGVDKGLLELNGKPLWQHVADALMTQLSHVVVNANRHQEIYQASGLKVIEDSLADYPGPLAGMLSVMQQEA</sequence>
<evidence type="ECO:0000256" key="3">
    <source>
        <dbReference type="ARBA" id="ARBA00022723"/>
    </source>
</evidence>
<dbReference type="PANTHER" id="PTHR19136:SF81">
    <property type="entry name" value="MOLYBDENUM COFACTOR GUANYLYLTRANSFERASE"/>
    <property type="match status" value="1"/>
</dbReference>
<dbReference type="SUPFAM" id="SSF53448">
    <property type="entry name" value="Nucleotide-diphospho-sugar transferases"/>
    <property type="match status" value="1"/>
</dbReference>
<dbReference type="GO" id="GO:0005525">
    <property type="term" value="F:GTP binding"/>
    <property type="evidence" value="ECO:0007669"/>
    <property type="project" value="UniProtKB-KW"/>
</dbReference>
<dbReference type="EMBL" id="RDDM01000006">
    <property type="protein sequence ID" value="RLY60602.1"/>
    <property type="molecule type" value="Genomic_DNA"/>
</dbReference>
<evidence type="ECO:0000256" key="6">
    <source>
        <dbReference type="ARBA" id="ARBA00023134"/>
    </source>
</evidence>
<keyword evidence="7" id="KW-0501">Molybdenum cofactor biosynthesis</keyword>
<keyword evidence="6" id="KW-0342">GTP-binding</keyword>
<protein>
    <submittedName>
        <fullName evidence="9">Molybdenum cofactor guanylyltransferase</fullName>
    </submittedName>
</protein>
<keyword evidence="2 9" id="KW-0808">Transferase</keyword>
<keyword evidence="3" id="KW-0479">Metal-binding</keyword>
<organism evidence="9 10">
    <name type="scientific">Escherichia coli</name>
    <dbReference type="NCBI Taxonomy" id="562"/>
    <lineage>
        <taxon>Bacteria</taxon>
        <taxon>Pseudomonadati</taxon>
        <taxon>Pseudomonadota</taxon>
        <taxon>Gammaproteobacteria</taxon>
        <taxon>Enterobacterales</taxon>
        <taxon>Enterobacteriaceae</taxon>
        <taxon>Escherichia</taxon>
    </lineage>
</organism>
<proteinExistence type="predicted"/>
<dbReference type="CDD" id="cd02503">
    <property type="entry name" value="MobA"/>
    <property type="match status" value="1"/>
</dbReference>
<keyword evidence="9" id="KW-0548">Nucleotidyltransferase</keyword>
<dbReference type="GO" id="GO:1902758">
    <property type="term" value="P:bis(molybdopterin guanine dinucleotide)molybdenum biosynthetic process"/>
    <property type="evidence" value="ECO:0007669"/>
    <property type="project" value="TreeGrafter"/>
</dbReference>
<evidence type="ECO:0000256" key="4">
    <source>
        <dbReference type="ARBA" id="ARBA00022741"/>
    </source>
</evidence>
<keyword evidence="1" id="KW-0963">Cytoplasm</keyword>
<dbReference type="GO" id="GO:0046872">
    <property type="term" value="F:metal ion binding"/>
    <property type="evidence" value="ECO:0007669"/>
    <property type="project" value="UniProtKB-KW"/>
</dbReference>
<dbReference type="InterPro" id="IPR029044">
    <property type="entry name" value="Nucleotide-diphossugar_trans"/>
</dbReference>
<accession>A0A1V2STV0</accession>